<protein>
    <recommendedName>
        <fullName evidence="2">LysM domain-containing protein</fullName>
    </recommendedName>
</protein>
<dbReference type="Pfam" id="PF01476">
    <property type="entry name" value="LysM"/>
    <property type="match status" value="1"/>
</dbReference>
<dbReference type="InterPro" id="IPR018392">
    <property type="entry name" value="LysM"/>
</dbReference>
<feature type="domain" description="LysM" evidence="2">
    <location>
        <begin position="74"/>
        <end position="119"/>
    </location>
</feature>
<accession>K2ADC6</accession>
<evidence type="ECO:0000256" key="1">
    <source>
        <dbReference type="SAM" id="Phobius"/>
    </source>
</evidence>
<dbReference type="Gene3D" id="3.10.350.10">
    <property type="entry name" value="LysM domain"/>
    <property type="match status" value="1"/>
</dbReference>
<reference evidence="3" key="1">
    <citation type="journal article" date="2012" name="Science">
        <title>Fermentation, hydrogen, and sulfur metabolism in multiple uncultivated bacterial phyla.</title>
        <authorList>
            <person name="Wrighton K.C."/>
            <person name="Thomas B.C."/>
            <person name="Sharon I."/>
            <person name="Miller C.S."/>
            <person name="Castelle C.J."/>
            <person name="VerBerkmoes N.C."/>
            <person name="Wilkins M.J."/>
            <person name="Hettich R.L."/>
            <person name="Lipton M.S."/>
            <person name="Williams K.H."/>
            <person name="Long P.E."/>
            <person name="Banfield J.F."/>
        </authorList>
    </citation>
    <scope>NUCLEOTIDE SEQUENCE [LARGE SCALE GENOMIC DNA]</scope>
</reference>
<sequence>MNNYLPQKSLTRVNPLLKIGWQFFSAAAIISMIWAPILARASTKNDFKMDLVDFEKPAIVQIENNLPKPNFDIIKYKIKDDDTLWYIAQKFGVKMSKIMELNPKITDKDVIIAWSTIQIPCRYKLLSKKFPKVKVKTQKKIEKISTVPEVLKQEILSVDSNVKSLVTYLGIYKKRDLAKILNSNISQNEKNWAILDLFLEDSKKYKEKPVIQEIHDIKFDDWIERKISKILSDWWYKWATVYNLLSTVSKVETNWWNFYDFVKIAQNTTDEWRRNYYIKKAVKGSLGSSNDCWPFQITPAWLKWEIRESGIQFNWKINDNVDLLRNKLIYVFTQAVEKWLTQEQTKEILIKTDCRFDTEKMAKFVLSNFIRNYNQINSKAWDLSCSNKTKLTLMAYNVWIWWALNRCSALINWAWASEVYNTADIKKRHHILQVSWIENKISSDVKNKEFEEKIIPQELEQIEEIIPQQQDTIILAKNPSKEVFRVLWNGTIDFETNSMTVSSVNLILNDTRIINNNNKTNKTVRDLVDDSKDRIRYLTSDVLKILTKNVFDPKYNVSPRVKKEIISKLSKDPIWVMKANIKLQREKWELGDLQALRNAQGLQDLLDKCLTEISTEVPAYNRIAA</sequence>
<dbReference type="SMART" id="SM00257">
    <property type="entry name" value="LysM"/>
    <property type="match status" value="1"/>
</dbReference>
<organism evidence="3">
    <name type="scientific">uncultured bacterium</name>
    <name type="common">gcode 4</name>
    <dbReference type="NCBI Taxonomy" id="1234023"/>
    <lineage>
        <taxon>Bacteria</taxon>
        <taxon>environmental samples</taxon>
    </lineage>
</organism>
<dbReference type="SUPFAM" id="SSF54106">
    <property type="entry name" value="LysM domain"/>
    <property type="match status" value="1"/>
</dbReference>
<dbReference type="EMBL" id="AMFJ01021653">
    <property type="protein sequence ID" value="EKD66045.1"/>
    <property type="molecule type" value="Genomic_DNA"/>
</dbReference>
<dbReference type="PROSITE" id="PS51782">
    <property type="entry name" value="LYSM"/>
    <property type="match status" value="1"/>
</dbReference>
<keyword evidence="1" id="KW-1133">Transmembrane helix</keyword>
<comment type="caution">
    <text evidence="3">The sequence shown here is derived from an EMBL/GenBank/DDBJ whole genome shotgun (WGS) entry which is preliminary data.</text>
</comment>
<dbReference type="AlphaFoldDB" id="K2ADC6"/>
<name>K2ADC6_9BACT</name>
<keyword evidence="1" id="KW-0812">Transmembrane</keyword>
<keyword evidence="1" id="KW-0472">Membrane</keyword>
<proteinExistence type="predicted"/>
<gene>
    <name evidence="3" type="ORF">ACD_49C00067G0031</name>
</gene>
<evidence type="ECO:0000313" key="3">
    <source>
        <dbReference type="EMBL" id="EKD66045.1"/>
    </source>
</evidence>
<evidence type="ECO:0000259" key="2">
    <source>
        <dbReference type="PROSITE" id="PS51782"/>
    </source>
</evidence>
<feature type="transmembrane region" description="Helical" evidence="1">
    <location>
        <begin position="20"/>
        <end position="39"/>
    </location>
</feature>
<dbReference type="InterPro" id="IPR036779">
    <property type="entry name" value="LysM_dom_sf"/>
</dbReference>
<dbReference type="CDD" id="cd00118">
    <property type="entry name" value="LysM"/>
    <property type="match status" value="1"/>
</dbReference>